<comment type="pathway">
    <text evidence="1 12">Amino-acid biosynthesis; L-threonine biosynthesis; L-threonine from L-aspartate: step 4/5.</text>
</comment>
<evidence type="ECO:0000256" key="12">
    <source>
        <dbReference type="HAMAP-Rule" id="MF_00384"/>
    </source>
</evidence>
<evidence type="ECO:0000256" key="3">
    <source>
        <dbReference type="ARBA" id="ARBA00012078"/>
    </source>
</evidence>
<accession>A0A1V6C609</accession>
<gene>
    <name evidence="12 15" type="primary">thrB</name>
    <name evidence="15" type="ORF">BWX89_01365</name>
</gene>
<name>A0A1V6C609_UNCT6</name>
<reference evidence="15" key="1">
    <citation type="submission" date="2017-02" db="EMBL/GenBank/DDBJ databases">
        <title>Delving into the versatile metabolic prowess of the omnipresent phylum Bacteroidetes.</title>
        <authorList>
            <person name="Nobu M.K."/>
            <person name="Mei R."/>
            <person name="Narihiro T."/>
            <person name="Kuroda K."/>
            <person name="Liu W.-T."/>
        </authorList>
    </citation>
    <scope>NUCLEOTIDE SEQUENCE</scope>
    <source>
        <strain evidence="15">ADurb.Bin131</strain>
    </source>
</reference>
<dbReference type="AlphaFoldDB" id="A0A1V6C609"/>
<dbReference type="InterPro" id="IPR000870">
    <property type="entry name" value="Homoserine_kinase"/>
</dbReference>
<dbReference type="InterPro" id="IPR020568">
    <property type="entry name" value="Ribosomal_Su5_D2-typ_SF"/>
</dbReference>
<keyword evidence="12" id="KW-0963">Cytoplasm</keyword>
<dbReference type="SUPFAM" id="SSF54211">
    <property type="entry name" value="Ribosomal protein S5 domain 2-like"/>
    <property type="match status" value="1"/>
</dbReference>
<evidence type="ECO:0000256" key="4">
    <source>
        <dbReference type="ARBA" id="ARBA00017858"/>
    </source>
</evidence>
<evidence type="ECO:0000256" key="1">
    <source>
        <dbReference type="ARBA" id="ARBA00005015"/>
    </source>
</evidence>
<evidence type="ECO:0000256" key="7">
    <source>
        <dbReference type="ARBA" id="ARBA00022697"/>
    </source>
</evidence>
<dbReference type="EMBL" id="MWDQ01000135">
    <property type="protein sequence ID" value="OQB72284.1"/>
    <property type="molecule type" value="Genomic_DNA"/>
</dbReference>
<dbReference type="PRINTS" id="PR00958">
    <property type="entry name" value="HOMSERKINASE"/>
</dbReference>
<comment type="catalytic activity">
    <reaction evidence="11 12">
        <text>L-homoserine + ATP = O-phospho-L-homoserine + ADP + H(+)</text>
        <dbReference type="Rhea" id="RHEA:13985"/>
        <dbReference type="ChEBI" id="CHEBI:15378"/>
        <dbReference type="ChEBI" id="CHEBI:30616"/>
        <dbReference type="ChEBI" id="CHEBI:57476"/>
        <dbReference type="ChEBI" id="CHEBI:57590"/>
        <dbReference type="ChEBI" id="CHEBI:456216"/>
        <dbReference type="EC" id="2.7.1.39"/>
    </reaction>
</comment>
<organism evidence="15">
    <name type="scientific">candidate division TA06 bacterium ADurb.Bin131</name>
    <dbReference type="NCBI Taxonomy" id="1852827"/>
    <lineage>
        <taxon>Bacteria</taxon>
        <taxon>Bacteria division TA06</taxon>
    </lineage>
</organism>
<feature type="domain" description="GHMP kinase C-terminal" evidence="14">
    <location>
        <begin position="216"/>
        <end position="272"/>
    </location>
</feature>
<evidence type="ECO:0000259" key="14">
    <source>
        <dbReference type="Pfam" id="PF08544"/>
    </source>
</evidence>
<dbReference type="PIRSF" id="PIRSF000676">
    <property type="entry name" value="Homoser_kin"/>
    <property type="match status" value="1"/>
</dbReference>
<evidence type="ECO:0000256" key="8">
    <source>
        <dbReference type="ARBA" id="ARBA00022741"/>
    </source>
</evidence>
<dbReference type="SUPFAM" id="SSF55060">
    <property type="entry name" value="GHMP Kinase, C-terminal domain"/>
    <property type="match status" value="1"/>
</dbReference>
<dbReference type="EC" id="2.7.1.39" evidence="3 12"/>
<comment type="caution">
    <text evidence="15">The sequence shown here is derived from an EMBL/GenBank/DDBJ whole genome shotgun (WGS) entry which is preliminary data.</text>
</comment>
<evidence type="ECO:0000256" key="5">
    <source>
        <dbReference type="ARBA" id="ARBA00022605"/>
    </source>
</evidence>
<dbReference type="GO" id="GO:0005737">
    <property type="term" value="C:cytoplasm"/>
    <property type="evidence" value="ECO:0007669"/>
    <property type="project" value="UniProtKB-SubCell"/>
</dbReference>
<dbReference type="GO" id="GO:0005524">
    <property type="term" value="F:ATP binding"/>
    <property type="evidence" value="ECO:0007669"/>
    <property type="project" value="UniProtKB-UniRule"/>
</dbReference>
<keyword evidence="5 12" id="KW-0028">Amino-acid biosynthesis</keyword>
<protein>
    <recommendedName>
        <fullName evidence="4 12">Homoserine kinase</fullName>
        <shortName evidence="12">HK</shortName>
        <shortName evidence="12">HSK</shortName>
        <ecNumber evidence="3 12">2.7.1.39</ecNumber>
    </recommendedName>
</protein>
<dbReference type="InterPro" id="IPR014721">
    <property type="entry name" value="Ribsml_uS5_D2-typ_fold_subgr"/>
</dbReference>
<keyword evidence="9 12" id="KW-0418">Kinase</keyword>
<dbReference type="PANTHER" id="PTHR20861">
    <property type="entry name" value="HOMOSERINE/4-DIPHOSPHOCYTIDYL-2-C-METHYL-D-ERYTHRITOL KINASE"/>
    <property type="match status" value="1"/>
</dbReference>
<dbReference type="HAMAP" id="MF_00384">
    <property type="entry name" value="Homoser_kinase"/>
    <property type="match status" value="1"/>
</dbReference>
<comment type="function">
    <text evidence="12">Catalyzes the ATP-dependent phosphorylation of L-homoserine to L-homoserine phosphate.</text>
</comment>
<dbReference type="NCBIfam" id="TIGR00191">
    <property type="entry name" value="thrB"/>
    <property type="match status" value="1"/>
</dbReference>
<keyword evidence="7 12" id="KW-0791">Threonine biosynthesis</keyword>
<evidence type="ECO:0000256" key="2">
    <source>
        <dbReference type="ARBA" id="ARBA00007370"/>
    </source>
</evidence>
<dbReference type="InterPro" id="IPR006204">
    <property type="entry name" value="GHMP_kinase_N_dom"/>
</dbReference>
<keyword evidence="10 12" id="KW-0067">ATP-binding</keyword>
<proteinExistence type="inferred from homology"/>
<dbReference type="InterPro" id="IPR006203">
    <property type="entry name" value="GHMP_knse_ATP-bd_CS"/>
</dbReference>
<dbReference type="UniPathway" id="UPA00050">
    <property type="reaction ID" value="UER00064"/>
</dbReference>
<evidence type="ECO:0000256" key="9">
    <source>
        <dbReference type="ARBA" id="ARBA00022777"/>
    </source>
</evidence>
<evidence type="ECO:0000256" key="11">
    <source>
        <dbReference type="ARBA" id="ARBA00049375"/>
    </source>
</evidence>
<dbReference type="PANTHER" id="PTHR20861:SF1">
    <property type="entry name" value="HOMOSERINE KINASE"/>
    <property type="match status" value="1"/>
</dbReference>
<comment type="similarity">
    <text evidence="2 12">Belongs to the GHMP kinase family. Homoserine kinase subfamily.</text>
</comment>
<feature type="domain" description="GHMP kinase N-terminal" evidence="13">
    <location>
        <begin position="67"/>
        <end position="138"/>
    </location>
</feature>
<dbReference type="GO" id="GO:0004413">
    <property type="term" value="F:homoserine kinase activity"/>
    <property type="evidence" value="ECO:0007669"/>
    <property type="project" value="UniProtKB-UniRule"/>
</dbReference>
<sequence>MIKKIKISVPGCIGNIGSGFDCMGLSIRLFNDFIFEKSKDFSVSVTDPDIEGDDKNLCLKVFIESCRILNKDVPPVHIDIKNNIPVGRGLGSSGTAVLAGVIAGFIFSNKKIEPVQVLRIGKTFEGHLDDLAPSLLGGLVIIAENNGMPIWKKMEIPEEIKGVFFISEKPFKTKKAREILPEKVSLKDAVYNISRACFIPSGFLEKNRKLLIIGTDDRLHQIYRKKLYAHFDPLYRVAISVGAAGCCLSGAGPSVVAFCFDDHKKIVNAWAKLIKTENIKGYIRVISLGGKARWKILEKTE</sequence>
<dbReference type="Pfam" id="PF08544">
    <property type="entry name" value="GHMP_kinases_C"/>
    <property type="match status" value="1"/>
</dbReference>
<comment type="subcellular location">
    <subcellularLocation>
        <location evidence="12">Cytoplasm</location>
    </subcellularLocation>
</comment>
<dbReference type="Gene3D" id="3.30.70.890">
    <property type="entry name" value="GHMP kinase, C-terminal domain"/>
    <property type="match status" value="1"/>
</dbReference>
<keyword evidence="8 12" id="KW-0547">Nucleotide-binding</keyword>
<dbReference type="PROSITE" id="PS00627">
    <property type="entry name" value="GHMP_KINASES_ATP"/>
    <property type="match status" value="1"/>
</dbReference>
<feature type="binding site" evidence="12">
    <location>
        <begin position="85"/>
        <end position="95"/>
    </location>
    <ligand>
        <name>ATP</name>
        <dbReference type="ChEBI" id="CHEBI:30616"/>
    </ligand>
</feature>
<keyword evidence="6 12" id="KW-0808">Transferase</keyword>
<dbReference type="GO" id="GO:0009088">
    <property type="term" value="P:threonine biosynthetic process"/>
    <property type="evidence" value="ECO:0007669"/>
    <property type="project" value="UniProtKB-UniRule"/>
</dbReference>
<evidence type="ECO:0000313" key="15">
    <source>
        <dbReference type="EMBL" id="OQB72284.1"/>
    </source>
</evidence>
<dbReference type="Pfam" id="PF00288">
    <property type="entry name" value="GHMP_kinases_N"/>
    <property type="match status" value="1"/>
</dbReference>
<evidence type="ECO:0000259" key="13">
    <source>
        <dbReference type="Pfam" id="PF00288"/>
    </source>
</evidence>
<dbReference type="InterPro" id="IPR036554">
    <property type="entry name" value="GHMP_kinase_C_sf"/>
</dbReference>
<evidence type="ECO:0000256" key="10">
    <source>
        <dbReference type="ARBA" id="ARBA00022840"/>
    </source>
</evidence>
<dbReference type="Gene3D" id="3.30.230.10">
    <property type="match status" value="1"/>
</dbReference>
<dbReference type="InterPro" id="IPR013750">
    <property type="entry name" value="GHMP_kinase_C_dom"/>
</dbReference>
<evidence type="ECO:0000256" key="6">
    <source>
        <dbReference type="ARBA" id="ARBA00022679"/>
    </source>
</evidence>
<dbReference type="Proteomes" id="UP000485562">
    <property type="component" value="Unassembled WGS sequence"/>
</dbReference>